<name>A0A7I4YTD6_HAECO</name>
<organism evidence="1 2">
    <name type="scientific">Haemonchus contortus</name>
    <name type="common">Barber pole worm</name>
    <dbReference type="NCBI Taxonomy" id="6289"/>
    <lineage>
        <taxon>Eukaryota</taxon>
        <taxon>Metazoa</taxon>
        <taxon>Ecdysozoa</taxon>
        <taxon>Nematoda</taxon>
        <taxon>Chromadorea</taxon>
        <taxon>Rhabditida</taxon>
        <taxon>Rhabditina</taxon>
        <taxon>Rhabditomorpha</taxon>
        <taxon>Strongyloidea</taxon>
        <taxon>Trichostrongylidae</taxon>
        <taxon>Haemonchus</taxon>
    </lineage>
</organism>
<accession>A0A7I4YTD6</accession>
<keyword evidence="1" id="KW-1185">Reference proteome</keyword>
<proteinExistence type="predicted"/>
<reference evidence="2" key="1">
    <citation type="submission" date="2020-12" db="UniProtKB">
        <authorList>
            <consortium name="WormBaseParasite"/>
        </authorList>
    </citation>
    <scope>IDENTIFICATION</scope>
    <source>
        <strain evidence="2">MHco3</strain>
    </source>
</reference>
<evidence type="ECO:0000313" key="1">
    <source>
        <dbReference type="Proteomes" id="UP000025227"/>
    </source>
</evidence>
<dbReference type="Proteomes" id="UP000025227">
    <property type="component" value="Unplaced"/>
</dbReference>
<dbReference type="WBParaSite" id="HCON_00138182-00001">
    <property type="protein sequence ID" value="HCON_00138182-00001"/>
    <property type="gene ID" value="HCON_00138182"/>
</dbReference>
<sequence length="59" mass="6701">MSILISVGDLEETFDNQSSYSVENVLICHRLGPAIIHEVARLMRLAKHVSWDCKVSMTR</sequence>
<protein>
    <submittedName>
        <fullName evidence="2">Uncharacterized protein</fullName>
    </submittedName>
</protein>
<dbReference type="AlphaFoldDB" id="A0A7I4YTD6"/>
<evidence type="ECO:0000313" key="2">
    <source>
        <dbReference type="WBParaSite" id="HCON_00138182-00001"/>
    </source>
</evidence>